<evidence type="ECO:0000259" key="5">
    <source>
        <dbReference type="PROSITE" id="PS51233"/>
    </source>
</evidence>
<gene>
    <name evidence="6" type="ORF">MMEN_LOCUS19752</name>
</gene>
<evidence type="ECO:0000256" key="1">
    <source>
        <dbReference type="ARBA" id="ARBA00022737"/>
    </source>
</evidence>
<protein>
    <submittedName>
        <fullName evidence="6">(Atlantic silverside) hypothetical protein</fullName>
    </submittedName>
</protein>
<dbReference type="SMART" id="SM00274">
    <property type="entry name" value="FOLN"/>
    <property type="match status" value="2"/>
</dbReference>
<dbReference type="Pfam" id="PF08742">
    <property type="entry name" value="C8"/>
    <property type="match status" value="7"/>
</dbReference>
<keyword evidence="4" id="KW-0812">Transmembrane</keyword>
<dbReference type="InterPro" id="IPR001846">
    <property type="entry name" value="VWF_type-D"/>
</dbReference>
<evidence type="ECO:0000256" key="3">
    <source>
        <dbReference type="ARBA" id="ARBA00023180"/>
    </source>
</evidence>
<feature type="domain" description="VWFD" evidence="5">
    <location>
        <begin position="940"/>
        <end position="1119"/>
    </location>
</feature>
<dbReference type="Pfam" id="PF17517">
    <property type="entry name" value="IgGFc_binding"/>
    <property type="match status" value="1"/>
</dbReference>
<dbReference type="SMART" id="SM00832">
    <property type="entry name" value="C8"/>
    <property type="match status" value="7"/>
</dbReference>
<evidence type="ECO:0000313" key="6">
    <source>
        <dbReference type="EMBL" id="CAG6015674.1"/>
    </source>
</evidence>
<dbReference type="Pfam" id="PF00094">
    <property type="entry name" value="VWD"/>
    <property type="match status" value="7"/>
</dbReference>
<dbReference type="Pfam" id="PF01826">
    <property type="entry name" value="TIL"/>
    <property type="match status" value="6"/>
</dbReference>
<feature type="domain" description="VWFD" evidence="5">
    <location>
        <begin position="2152"/>
        <end position="2330"/>
    </location>
</feature>
<dbReference type="SMART" id="SM00215">
    <property type="entry name" value="VWC_out"/>
    <property type="match status" value="6"/>
</dbReference>
<keyword evidence="2" id="KW-1015">Disulfide bond</keyword>
<feature type="domain" description="VWFD" evidence="5">
    <location>
        <begin position="547"/>
        <end position="729"/>
    </location>
</feature>
<feature type="domain" description="VWFD" evidence="5">
    <location>
        <begin position="2939"/>
        <end position="3114"/>
    </location>
</feature>
<dbReference type="InterPro" id="IPR001007">
    <property type="entry name" value="VWF_dom"/>
</dbReference>
<dbReference type="InterPro" id="IPR002919">
    <property type="entry name" value="TIL_dom"/>
</dbReference>
<dbReference type="InterPro" id="IPR014853">
    <property type="entry name" value="VWF/SSPO/ZAN-like_Cys-rich_dom"/>
</dbReference>
<dbReference type="FunFam" id="2.10.25.10:FF:000055">
    <property type="entry name" value="alpha-tectorin isoform X1"/>
    <property type="match status" value="6"/>
</dbReference>
<dbReference type="CDD" id="cd19941">
    <property type="entry name" value="TIL"/>
    <property type="match status" value="6"/>
</dbReference>
<dbReference type="InterPro" id="IPR035234">
    <property type="entry name" value="IgGFc-bd_N"/>
</dbReference>
<dbReference type="Pfam" id="PF12714">
    <property type="entry name" value="TILa"/>
    <property type="match status" value="6"/>
</dbReference>
<feature type="domain" description="VWFD" evidence="5">
    <location>
        <begin position="1759"/>
        <end position="1941"/>
    </location>
</feature>
<dbReference type="InterPro" id="IPR003645">
    <property type="entry name" value="Fol_N"/>
</dbReference>
<dbReference type="PROSITE" id="PS51233">
    <property type="entry name" value="VWFD"/>
    <property type="match status" value="7"/>
</dbReference>
<keyword evidence="4" id="KW-0472">Membrane</keyword>
<feature type="domain" description="VWFD" evidence="5">
    <location>
        <begin position="2540"/>
        <end position="2721"/>
    </location>
</feature>
<dbReference type="OrthoDB" id="6236007at2759"/>
<keyword evidence="3" id="KW-0325">Glycoprotein</keyword>
<proteinExistence type="predicted"/>
<sequence>MIAQAASLTQRRRRSILEGNGPFRHCHGKVDPCSFYRHCTSDLCLQEGLLCALFCSSADYTVVCSTHNDPLPAWRRVGFCSMGTLLLLCAVGSLLICPSSTSWTGKEFAVSFMLNYAPNYDTPRFQLYITAVQANTKVTASVRSLNFNQEKSLNAGESVIINVPTAVEMYGSQKSPNVVSIEASGDVSVTAFNSKLYTADTSVIYPTTVWGTEYFIFTPPASPPGSFKEFAVTNGKVSNKVEIFPEGKINFQGHVYGKGSKITIDLNPYESVQLQSTFDLSGTRVSSKNPVAVFAGHTCTWKFSKCNHVFEQLLPTSRWGTSFIVPPLSFQKKYDSVYLLASQPTRVTVNQGNRKSDFSFSSGQIKEIQSHNQEALFIQSDRSIQVFLLFNGVTQGWYQYYDPFLMTIMSTDHSCSSYSLQALDGFDNKALIVAKNTLKELLRFDEKSLPKDVKWKGIPGTEYSWAEMCYKQAPGNNIHIVSSSGGSFNLYSFGVSQMNGYGAPAQCLKQGCGSLSCSSFICSSNEVCEMKSGSPVCVPKPVKQQCGTCWAMGDPHYRTYDGRRYDFMGTCTYVITKNCGTDADLTPFEVLAQNENRGSRRVSYVALVTVKVYGVTITAVRSERGRVRIDNSLWSLPIVLKNNKLNLFQSGRSVVIETDFGLTVRYDWDHNLVVTLCKSYSGQTCGFCGNFNGNPSDDFTTPSGAQASGAVAFGSSWKVPGLVDDPQCSDDCVGGCGNCDQNQLKKWETDSFCGIITRKINGPFSKCHAAVEPQAYFDSCKYDLCLGNGLRQFLCKALEAYTEACQDAGVQVQDWRKMARCPAKCPANSNYELCGNACPATCSDPNAPSKCKRPCVETCTCNAGFVLSGDKCVPIAKCGCAYEGLYIPAGETFWADQDCKRLCKCVPGSRRVECQNKGCGPGRQCQVVNGIRTCQAVSYSTCQATGDPHYVTFDKKRFDFQGTCVYQLAALCSDNPELVPFEIQVQNDHRGSKVVSYTKLVQIKVYSHSIAISKTNKGLIMVDNELVNLPISLAEGKITVHKSGWYAVLLTDFGLKVSFNWDSAVFVKLPSNYMGAVCGLCGNYNGKPHDDLTPKNGNKPVKPVDFGTSWQVAEIPGCVEGCKGVCPNCDITQMVQYEKDNYCGIIRDPKGPFRHCHAKVDPAAYFEDCVYDVCLYKGRKDVLCQSITSYNSACQAAGAKVESWRTSQFCAVKCPPHSHYEMCAPACPATCKTLASPQSCQDQCEEGCSCDEGYILSGDGCVPFSQCGCIYQERYYRIGEVFYPTCQEECKCTKDGEVVCKKFTCGPNEKCKIENGVQKCHPVGKGVCRASGDPHYLSFDGRRFDFQGTCTYTLSKSCGLEGTHLKPFSVQVENVQWDRMRGRKKVSVARLVAVQVSGITLIMRNKVFGVLVNGVFNNLPVNLNEGEVQVYQEGRNYVIATNFGLIVTYDLVYHVTVTAPGNYRGKVCGLCGNFNGDKKDDFQMSNNKLTKNVNWFGKSWKVTIPNVVCENGCEGKNCPDCDRAHKAVFSKTTYCGILTSPKGPFAACHSKLDPQSYFDDCVFDMCVSNGDGKVLCDSVAAYAYNCHMAGVNVKNWRTPSFCPMKCPANSHYEVCARACASSCPGLTDIVQCPSSCTEGCECDTGFLFNGQMCIEESACGCYENGRTYKPGEVFYEEGCGEVCTCNPATGLACKKHSCPSNTKCMVKKGIRACYNTGKACTFLIIFSAIHYPCKDAKCRVQEKCVVKKGEAVCIPNYTGACWAWGDPHYHTFDGFNFDFQGTCKYVISKTCGNLDGLVPFSVTERNDNRGNTAVSYVREVDVIVYEYKITIQKNQIGRVMVDGELLNLPVELGDGEVSVSQRGPYAVLKTDFGLVVSYDWSSRIVIKLPSSYFSSVCGLCGNFNGNRGDELQNPAGKAVSSVIEWGKSWQTPDQDKDYPCWDTCEKNCPTCDDNERQLYQTQAFCGALAASANSVFKKCAGKLDPQAFMNSCVYDMCINKGDRKMLCRAMASYNDQCREDGVVIKNWRKQFGCPMECQRHSHYEDCASPCQPSCPFPEEKQKCEGACEEACVCDKGYVLSAGACVPAKTCGCSYEGRYYKPGQQFWADEACGRLCVCDTALGMVTCREASCSANEKCTLLDGERACRPISYSTCTASGDPHYRTFDGRRYDFQGTCVYQLVGLCAKQAGLVPFNVTVQNDHRGSKAVSYTRTVTLSIHGVTLTVSREYPSKVLLNGQLASLPLDYNNELSVFLSGRTAVAQTVAGITVSFDWRSTISVTLPNTYQGAVCGLCGNYNGNAQDDLTMASGQTAPSGASLGESWQVARTPGCSSTCQGAWCQACSDSQRKVYTATKFCGMIVDKAGPFRECHSHVDPAPYMEDCVYDVCHYHGRQGSVCEAVGVYASACQSRGITIQSWRTDTFCPMECPANSHYALCASGCPATCASLTSLTTCHRRCAEACECDQGYLQSGDACVPVRDCGCSYDGQYYKKGDVFYPEDTCMDQCRCGENGAVSCAKAKCRPGEICKLVNGVKGCHPEGQGKCVASGDPHYISFDGRRFDFQGTCVYVLAMVCYDYRGPLTPFTVTQGNEKYGNGKVAVTKSVSVGVYSYVILIQQGVPWKVIVNDELVNIPLNLEDGRVTVTQEGRNIVVRTDFGLKVLYDTVYYVEVIVPSTYQGKMCGLCGNYNKQGKDDFRLPWGIQTNNIDDFGKAWVVDLPGHVCGGCGGQCPVCDKAQVTLYEKPDSCGIISATNGPFQACHGKIDPAAYVSNCVFDVCAVGGDKDTLCNSVQAYALACQNAGVQIKPWRSSSSCRKGNSHIFDLRVSASCPAHSHYELCADTCGATCSSLIQPVTCSEICFEGCQCDDGFVFDGVQCVPLENCGCVHNGRYLTVGQTVVDKECKSKCVCQTSGVVKCEKLSCADGEVCNVRDGVRACHVKQSQCTVSHAGKLSTFDDISGAIGTLGAFEVASVCDEAAPQWFRAVVDVRKCRKGAPPAVATVYLFFKDATVIVNSQHETWVNGRKVKLPSKVTNELSVQISGRSVVIERTAAVRVTYSISQEVTVTVDSSMSGKLCGACGNYNNNSKDDLKTADGEITTDMSAVISSWNAGEFSRCATLTTISVLIAVACRDAGFCIHEYIRYTDRMKSCLFTTMLVTLHCFLLIYIVVFIVSWQSCLLLFSVELRIQVAFSLVQHLHLVDCKNKNQIKSACYHKQPRIIKLSSLI</sequence>
<dbReference type="PANTHER" id="PTHR11339">
    <property type="entry name" value="EXTRACELLULAR MATRIX GLYCOPROTEIN RELATED"/>
    <property type="match status" value="1"/>
</dbReference>
<keyword evidence="4" id="KW-1133">Transmembrane helix</keyword>
<reference evidence="6" key="1">
    <citation type="submission" date="2021-05" db="EMBL/GenBank/DDBJ databases">
        <authorList>
            <person name="Tigano A."/>
        </authorList>
    </citation>
    <scope>NUCLEOTIDE SEQUENCE</scope>
</reference>
<evidence type="ECO:0000256" key="2">
    <source>
        <dbReference type="ARBA" id="ARBA00023157"/>
    </source>
</evidence>
<feature type="transmembrane region" description="Helical" evidence="4">
    <location>
        <begin position="3148"/>
        <end position="3169"/>
    </location>
</feature>
<dbReference type="SUPFAM" id="SSF57567">
    <property type="entry name" value="Serine protease inhibitors"/>
    <property type="match status" value="6"/>
</dbReference>
<dbReference type="Proteomes" id="UP000677803">
    <property type="component" value="Unassembled WGS sequence"/>
</dbReference>
<comment type="caution">
    <text evidence="6">The sequence shown here is derived from an EMBL/GenBank/DDBJ whole genome shotgun (WGS) entry which is preliminary data.</text>
</comment>
<evidence type="ECO:0000313" key="7">
    <source>
        <dbReference type="Proteomes" id="UP000677803"/>
    </source>
</evidence>
<dbReference type="InterPro" id="IPR050780">
    <property type="entry name" value="Mucin_vWF_Thrombospondin_sf"/>
</dbReference>
<accession>A0A8S4BYY6</accession>
<name>A0A8S4BYY6_9TELE</name>
<evidence type="ECO:0000256" key="4">
    <source>
        <dbReference type="SAM" id="Phobius"/>
    </source>
</evidence>
<dbReference type="Gene3D" id="2.10.25.10">
    <property type="entry name" value="Laminin"/>
    <property type="match status" value="6"/>
</dbReference>
<feature type="domain" description="VWFD" evidence="5">
    <location>
        <begin position="1326"/>
        <end position="1510"/>
    </location>
</feature>
<keyword evidence="1" id="KW-0677">Repeat</keyword>
<dbReference type="InterPro" id="IPR036084">
    <property type="entry name" value="Ser_inhib-like_sf"/>
</dbReference>
<dbReference type="EMBL" id="CAJRST010038888">
    <property type="protein sequence ID" value="CAG6015674.1"/>
    <property type="molecule type" value="Genomic_DNA"/>
</dbReference>
<keyword evidence="7" id="KW-1185">Reference proteome</keyword>
<dbReference type="InterPro" id="IPR025615">
    <property type="entry name" value="TILa_dom"/>
</dbReference>
<dbReference type="SMART" id="SM00214">
    <property type="entry name" value="VWC"/>
    <property type="match status" value="5"/>
</dbReference>
<dbReference type="PANTHER" id="PTHR11339:SF244">
    <property type="entry name" value="IGGFC-BINDING PROTEIN"/>
    <property type="match status" value="1"/>
</dbReference>
<dbReference type="SMART" id="SM00216">
    <property type="entry name" value="VWD"/>
    <property type="match status" value="7"/>
</dbReference>
<organism evidence="6 7">
    <name type="scientific">Menidia menidia</name>
    <name type="common">Atlantic silverside</name>
    <dbReference type="NCBI Taxonomy" id="238744"/>
    <lineage>
        <taxon>Eukaryota</taxon>
        <taxon>Metazoa</taxon>
        <taxon>Chordata</taxon>
        <taxon>Craniata</taxon>
        <taxon>Vertebrata</taxon>
        <taxon>Euteleostomi</taxon>
        <taxon>Actinopterygii</taxon>
        <taxon>Neopterygii</taxon>
        <taxon>Teleostei</taxon>
        <taxon>Neoteleostei</taxon>
        <taxon>Acanthomorphata</taxon>
        <taxon>Ovalentaria</taxon>
        <taxon>Atherinomorphae</taxon>
        <taxon>Atheriniformes</taxon>
        <taxon>Atherinopsidae</taxon>
        <taxon>Menidiinae</taxon>
        <taxon>Menidia</taxon>
    </lineage>
</organism>